<dbReference type="AlphaFoldDB" id="A0A6A6KQ98"/>
<keyword evidence="2" id="KW-1185">Reference proteome</keyword>
<dbReference type="Proteomes" id="UP000467840">
    <property type="component" value="Chromosome 2"/>
</dbReference>
<sequence length="295" mass="33883">MIVYSLLVYRRELIENFGFGRFLYIAGIQYCQPFVAELLHRFDTYDGELNLLCDLDKKDMGPSGDKSHALSFDGMTALWDVEREDEVISSIDRLFPQLPSNSKLESTQVKENPQALSGIEGNVMVQQQKQTTLFRTPIVTRCTADRKLGPQLKSPFVDPFGWNRNVDNNQFLKVGPYAVRKKLANQLHMHLPMAVINTAVQALKQECEYKAPTRSWLIPLVETDEILNDKMQCMGQMKMYNVRNDYMEDSVQKVAKVLVPLYENEKRQFSLLVIDMRQDSGDMGSGPMGWINNRQ</sequence>
<protein>
    <submittedName>
        <fullName evidence="1">Uncharacterized protein</fullName>
    </submittedName>
</protein>
<proteinExistence type="predicted"/>
<comment type="caution">
    <text evidence="1">The sequence shown here is derived from an EMBL/GenBank/DDBJ whole genome shotgun (WGS) entry which is preliminary data.</text>
</comment>
<name>A0A6A6KQ98_HEVBR</name>
<evidence type="ECO:0000313" key="1">
    <source>
        <dbReference type="EMBL" id="KAF2290098.1"/>
    </source>
</evidence>
<organism evidence="1 2">
    <name type="scientific">Hevea brasiliensis</name>
    <name type="common">Para rubber tree</name>
    <name type="synonym">Siphonia brasiliensis</name>
    <dbReference type="NCBI Taxonomy" id="3981"/>
    <lineage>
        <taxon>Eukaryota</taxon>
        <taxon>Viridiplantae</taxon>
        <taxon>Streptophyta</taxon>
        <taxon>Embryophyta</taxon>
        <taxon>Tracheophyta</taxon>
        <taxon>Spermatophyta</taxon>
        <taxon>Magnoliopsida</taxon>
        <taxon>eudicotyledons</taxon>
        <taxon>Gunneridae</taxon>
        <taxon>Pentapetalae</taxon>
        <taxon>rosids</taxon>
        <taxon>fabids</taxon>
        <taxon>Malpighiales</taxon>
        <taxon>Euphorbiaceae</taxon>
        <taxon>Crotonoideae</taxon>
        <taxon>Micrandreae</taxon>
        <taxon>Hevea</taxon>
    </lineage>
</organism>
<gene>
    <name evidence="1" type="ORF">GH714_002222</name>
</gene>
<reference evidence="1 2" key="1">
    <citation type="journal article" date="2020" name="Mol. Plant">
        <title>The Chromosome-Based Rubber Tree Genome Provides New Insights into Spurge Genome Evolution and Rubber Biosynthesis.</title>
        <authorList>
            <person name="Liu J."/>
            <person name="Shi C."/>
            <person name="Shi C.C."/>
            <person name="Li W."/>
            <person name="Zhang Q.J."/>
            <person name="Zhang Y."/>
            <person name="Li K."/>
            <person name="Lu H.F."/>
            <person name="Shi C."/>
            <person name="Zhu S.T."/>
            <person name="Xiao Z.Y."/>
            <person name="Nan H."/>
            <person name="Yue Y."/>
            <person name="Zhu X.G."/>
            <person name="Wu Y."/>
            <person name="Hong X.N."/>
            <person name="Fan G.Y."/>
            <person name="Tong Y."/>
            <person name="Zhang D."/>
            <person name="Mao C.L."/>
            <person name="Liu Y.L."/>
            <person name="Hao S.J."/>
            <person name="Liu W.Q."/>
            <person name="Lv M.Q."/>
            <person name="Zhang H.B."/>
            <person name="Liu Y."/>
            <person name="Hu-Tang G.R."/>
            <person name="Wang J.P."/>
            <person name="Wang J.H."/>
            <person name="Sun Y.H."/>
            <person name="Ni S.B."/>
            <person name="Chen W.B."/>
            <person name="Zhang X.C."/>
            <person name="Jiao Y.N."/>
            <person name="Eichler E.E."/>
            <person name="Li G.H."/>
            <person name="Liu X."/>
            <person name="Gao L.Z."/>
        </authorList>
    </citation>
    <scope>NUCLEOTIDE SEQUENCE [LARGE SCALE GENOMIC DNA]</scope>
    <source>
        <strain evidence="2">cv. GT1</strain>
        <tissue evidence="1">Leaf</tissue>
    </source>
</reference>
<accession>A0A6A6KQ98</accession>
<evidence type="ECO:0000313" key="2">
    <source>
        <dbReference type="Proteomes" id="UP000467840"/>
    </source>
</evidence>
<dbReference type="EMBL" id="JAAGAX010000015">
    <property type="protein sequence ID" value="KAF2290098.1"/>
    <property type="molecule type" value="Genomic_DNA"/>
</dbReference>